<evidence type="ECO:0000256" key="1">
    <source>
        <dbReference type="PROSITE-ProRule" id="PRU00325"/>
    </source>
</evidence>
<keyword evidence="1" id="KW-0863">Zinc-finger</keyword>
<accession>A0ABQ5W6P0</accession>
<organism evidence="3 4">
    <name type="scientific">Devosia nitrariae</name>
    <dbReference type="NCBI Taxonomy" id="2071872"/>
    <lineage>
        <taxon>Bacteria</taxon>
        <taxon>Pseudomonadati</taxon>
        <taxon>Pseudomonadota</taxon>
        <taxon>Alphaproteobacteria</taxon>
        <taxon>Hyphomicrobiales</taxon>
        <taxon>Devosiaceae</taxon>
        <taxon>Devosia</taxon>
    </lineage>
</organism>
<dbReference type="EMBL" id="BSNS01000011">
    <property type="protein sequence ID" value="GLQ55469.1"/>
    <property type="molecule type" value="Genomic_DNA"/>
</dbReference>
<comment type="caution">
    <text evidence="3">The sequence shown here is derived from an EMBL/GenBank/DDBJ whole genome shotgun (WGS) entry which is preliminary data.</text>
</comment>
<dbReference type="Proteomes" id="UP001156691">
    <property type="component" value="Unassembled WGS sequence"/>
</dbReference>
<dbReference type="Pfam" id="PF21810">
    <property type="entry name" value="DUF6880"/>
    <property type="match status" value="1"/>
</dbReference>
<dbReference type="Pfam" id="PF04434">
    <property type="entry name" value="SWIM"/>
    <property type="match status" value="1"/>
</dbReference>
<reference evidence="4" key="1">
    <citation type="journal article" date="2019" name="Int. J. Syst. Evol. Microbiol.">
        <title>The Global Catalogue of Microorganisms (GCM) 10K type strain sequencing project: providing services to taxonomists for standard genome sequencing and annotation.</title>
        <authorList>
            <consortium name="The Broad Institute Genomics Platform"/>
            <consortium name="The Broad Institute Genome Sequencing Center for Infectious Disease"/>
            <person name="Wu L."/>
            <person name="Ma J."/>
        </authorList>
    </citation>
    <scope>NUCLEOTIDE SEQUENCE [LARGE SCALE GENOMIC DNA]</scope>
    <source>
        <strain evidence="4">NBRC 112416</strain>
    </source>
</reference>
<keyword evidence="1" id="KW-0862">Zinc</keyword>
<name>A0ABQ5W6P0_9HYPH</name>
<gene>
    <name evidence="3" type="ORF">GCM10010862_27280</name>
</gene>
<keyword evidence="1" id="KW-0479">Metal-binding</keyword>
<evidence type="ECO:0000313" key="4">
    <source>
        <dbReference type="Proteomes" id="UP001156691"/>
    </source>
</evidence>
<sequence length="515" mass="56723">MLARVVGTDDYRIVMTGQGTAVGGECSCPAFEREGFCKHMVAVALAANAAAGCEDGSGGVLARVRDYLRTKDIEALVEMVMDMAERDPGMFGRLEIAAVAAGADDKTFESQMRVAVRDATRTRGFVDYARAPAWAAGVTAALDLLAETASGPRAPLVTELADYAISRIERAIEDIDDSDGYCLALLAHAQRVHLDACRTARPDPVELARDLYSRETQSDYDTFRDAVVEYADILGEEGLAEYRRLAEEAWEELPARIGPRRGQDDRYGDLQVASILDFFAERDGDVDQRIALRAKNLSSQGAYLQLVEFCLAHGREKAALRRAEEGLWLFEDERPDERLVLFTADLLLKSGRSAEAEAHLWRAFEKQPTLSLYGRLRALGGEPAAQRAIGHLQQKLEGAPSSAPWSFPADLLITIMMEEEMIEAAWDVVRDRGASRSVKEALARASETTHADRAIAVYEERVEELAAVGGTPGYQEAAALVTRMGALRGEAEQRAYLAELKERHRRKRNLMKLLG</sequence>
<evidence type="ECO:0000259" key="2">
    <source>
        <dbReference type="PROSITE" id="PS50966"/>
    </source>
</evidence>
<dbReference type="PROSITE" id="PS50966">
    <property type="entry name" value="ZF_SWIM"/>
    <property type="match status" value="1"/>
</dbReference>
<protein>
    <recommendedName>
        <fullName evidence="2">SWIM-type domain-containing protein</fullName>
    </recommendedName>
</protein>
<proteinExistence type="predicted"/>
<dbReference type="InterPro" id="IPR007527">
    <property type="entry name" value="Znf_SWIM"/>
</dbReference>
<dbReference type="InterPro" id="IPR049245">
    <property type="entry name" value="DUF6880"/>
</dbReference>
<feature type="domain" description="SWIM-type" evidence="2">
    <location>
        <begin position="11"/>
        <end position="48"/>
    </location>
</feature>
<keyword evidence="4" id="KW-1185">Reference proteome</keyword>
<evidence type="ECO:0000313" key="3">
    <source>
        <dbReference type="EMBL" id="GLQ55469.1"/>
    </source>
</evidence>